<dbReference type="AlphaFoldDB" id="A0AAW0DL20"/>
<dbReference type="EMBL" id="JAWWNJ010000007">
    <property type="protein sequence ID" value="KAK7052022.1"/>
    <property type="molecule type" value="Genomic_DNA"/>
</dbReference>
<reference evidence="1 2" key="1">
    <citation type="journal article" date="2024" name="J Genomics">
        <title>Draft genome sequencing and assembly of Favolaschia claudopus CIRM-BRFM 2984 isolated from oak limbs.</title>
        <authorList>
            <person name="Navarro D."/>
            <person name="Drula E."/>
            <person name="Chaduli D."/>
            <person name="Cazenave R."/>
            <person name="Ahrendt S."/>
            <person name="Wang J."/>
            <person name="Lipzen A."/>
            <person name="Daum C."/>
            <person name="Barry K."/>
            <person name="Grigoriev I.V."/>
            <person name="Favel A."/>
            <person name="Rosso M.N."/>
            <person name="Martin F."/>
        </authorList>
    </citation>
    <scope>NUCLEOTIDE SEQUENCE [LARGE SCALE GENOMIC DNA]</scope>
    <source>
        <strain evidence="1 2">CIRM-BRFM 2984</strain>
    </source>
</reference>
<gene>
    <name evidence="1" type="ORF">R3P38DRAFT_3594221</name>
</gene>
<proteinExistence type="predicted"/>
<evidence type="ECO:0000313" key="1">
    <source>
        <dbReference type="EMBL" id="KAK7052022.1"/>
    </source>
</evidence>
<protein>
    <submittedName>
        <fullName evidence="1">Uncharacterized protein</fullName>
    </submittedName>
</protein>
<comment type="caution">
    <text evidence="1">The sequence shown here is derived from an EMBL/GenBank/DDBJ whole genome shotgun (WGS) entry which is preliminary data.</text>
</comment>
<dbReference type="Proteomes" id="UP001362999">
    <property type="component" value="Unassembled WGS sequence"/>
</dbReference>
<sequence length="214" mass="23622">MSCVRPTSLSVTSLTSKARQPSNYTHNVGLFHRPVQQAIDSTLLYSKTALVLDGTALATLSLLTLTFLPNSMRPPTPPSLALVYETARANNCLDVNDAIHALLAPPSPRRHPAVDVIFYAAREAVPQDSFAFPRFQSRQSAMEPQEELKYSESLREPTTNIDLALLFIASDTLAQMQMARMSSARGPGQYDLLCPRWFIEASLRGTQEHTVDCS</sequence>
<organism evidence="1 2">
    <name type="scientific">Favolaschia claudopus</name>
    <dbReference type="NCBI Taxonomy" id="2862362"/>
    <lineage>
        <taxon>Eukaryota</taxon>
        <taxon>Fungi</taxon>
        <taxon>Dikarya</taxon>
        <taxon>Basidiomycota</taxon>
        <taxon>Agaricomycotina</taxon>
        <taxon>Agaricomycetes</taxon>
        <taxon>Agaricomycetidae</taxon>
        <taxon>Agaricales</taxon>
        <taxon>Marasmiineae</taxon>
        <taxon>Mycenaceae</taxon>
        <taxon>Favolaschia</taxon>
    </lineage>
</organism>
<name>A0AAW0DL20_9AGAR</name>
<evidence type="ECO:0000313" key="2">
    <source>
        <dbReference type="Proteomes" id="UP001362999"/>
    </source>
</evidence>
<accession>A0AAW0DL20</accession>
<keyword evidence="2" id="KW-1185">Reference proteome</keyword>